<proteinExistence type="predicted"/>
<organism evidence="1 2">
    <name type="scientific">Ignisphaera aggregans</name>
    <dbReference type="NCBI Taxonomy" id="334771"/>
    <lineage>
        <taxon>Archaea</taxon>
        <taxon>Thermoproteota</taxon>
        <taxon>Thermoprotei</taxon>
        <taxon>Desulfurococcales</taxon>
        <taxon>Desulfurococcaceae</taxon>
        <taxon>Ignisphaera</taxon>
    </lineage>
</organism>
<gene>
    <name evidence="1" type="ORF">EYH02_03940</name>
</gene>
<name>A0A833DUT4_9CREN</name>
<protein>
    <submittedName>
        <fullName evidence="1">Uncharacterized protein</fullName>
    </submittedName>
</protein>
<comment type="caution">
    <text evidence="1">The sequence shown here is derived from an EMBL/GenBank/DDBJ whole genome shotgun (WGS) entry which is preliminary data.</text>
</comment>
<dbReference type="AlphaFoldDB" id="A0A833DUT4"/>
<sequence>MPTWNEVLGKVVATYRDLEVECPQCRDTEHEVAKLPQKPPSEILILSSCITCILSQVLETIPNVPRMYLSSPLEEVAIYVLDDVVIEIGTESGSVIDRRYVDELLELLESMGFDVRNVKEWINRQK</sequence>
<accession>A0A833DUT4</accession>
<dbReference type="Proteomes" id="UP000605805">
    <property type="component" value="Unassembled WGS sequence"/>
</dbReference>
<dbReference type="EMBL" id="DQTV01000073">
    <property type="protein sequence ID" value="HIP57204.1"/>
    <property type="molecule type" value="Genomic_DNA"/>
</dbReference>
<reference evidence="1" key="1">
    <citation type="journal article" date="2020" name="ISME J.">
        <title>Gammaproteobacteria mediating utilization of methyl-, sulfur- and petroleum organic compounds in deep ocean hydrothermal plumes.</title>
        <authorList>
            <person name="Zhou Z."/>
            <person name="Liu Y."/>
            <person name="Pan J."/>
            <person name="Cron B.R."/>
            <person name="Toner B.M."/>
            <person name="Anantharaman K."/>
            <person name="Breier J.A."/>
            <person name="Dick G.J."/>
            <person name="Li M."/>
        </authorList>
    </citation>
    <scope>NUCLEOTIDE SEQUENCE</scope>
    <source>
        <strain evidence="1">SZUA-1435</strain>
    </source>
</reference>
<evidence type="ECO:0000313" key="1">
    <source>
        <dbReference type="EMBL" id="HIP57204.1"/>
    </source>
</evidence>
<evidence type="ECO:0000313" key="2">
    <source>
        <dbReference type="Proteomes" id="UP000605805"/>
    </source>
</evidence>